<name>A0A919MD77_9ACTN</name>
<organism evidence="1 2">
    <name type="scientific">Paractinoplanes ferrugineus</name>
    <dbReference type="NCBI Taxonomy" id="113564"/>
    <lineage>
        <taxon>Bacteria</taxon>
        <taxon>Bacillati</taxon>
        <taxon>Actinomycetota</taxon>
        <taxon>Actinomycetes</taxon>
        <taxon>Micromonosporales</taxon>
        <taxon>Micromonosporaceae</taxon>
        <taxon>Paractinoplanes</taxon>
    </lineage>
</organism>
<protein>
    <submittedName>
        <fullName evidence="1">Uncharacterized protein</fullName>
    </submittedName>
</protein>
<dbReference type="EMBL" id="BOMM01000029">
    <property type="protein sequence ID" value="GIE11478.1"/>
    <property type="molecule type" value="Genomic_DNA"/>
</dbReference>
<dbReference type="InterPro" id="IPR053204">
    <property type="entry name" value="Oxopyrrolidines_Biosynth-assoc"/>
</dbReference>
<dbReference type="Proteomes" id="UP000598174">
    <property type="component" value="Unassembled WGS sequence"/>
</dbReference>
<comment type="caution">
    <text evidence="1">The sequence shown here is derived from an EMBL/GenBank/DDBJ whole genome shotgun (WGS) entry which is preliminary data.</text>
</comment>
<evidence type="ECO:0000313" key="2">
    <source>
        <dbReference type="Proteomes" id="UP000598174"/>
    </source>
</evidence>
<gene>
    <name evidence="1" type="ORF">Afe05nite_33180</name>
</gene>
<reference evidence="1" key="1">
    <citation type="submission" date="2021-01" db="EMBL/GenBank/DDBJ databases">
        <title>Whole genome shotgun sequence of Actinoplanes ferrugineus NBRC 15555.</title>
        <authorList>
            <person name="Komaki H."/>
            <person name="Tamura T."/>
        </authorList>
    </citation>
    <scope>NUCLEOTIDE SEQUENCE</scope>
    <source>
        <strain evidence="1">NBRC 15555</strain>
    </source>
</reference>
<keyword evidence="2" id="KW-1185">Reference proteome</keyword>
<dbReference type="Pfam" id="PF12311">
    <property type="entry name" value="DUF3632"/>
    <property type="match status" value="1"/>
</dbReference>
<dbReference type="PANTHER" id="PTHR38797:SF4">
    <property type="entry name" value="NUCLEAR PORE COMPLEX PROTEIN NUP85"/>
    <property type="match status" value="1"/>
</dbReference>
<proteinExistence type="predicted"/>
<dbReference type="PANTHER" id="PTHR38797">
    <property type="entry name" value="NUCLEAR PORE COMPLEX PROTEIN NUP85-RELATED"/>
    <property type="match status" value="1"/>
</dbReference>
<dbReference type="InterPro" id="IPR022085">
    <property type="entry name" value="OpdG"/>
</dbReference>
<evidence type="ECO:0000313" key="1">
    <source>
        <dbReference type="EMBL" id="GIE11478.1"/>
    </source>
</evidence>
<dbReference type="RefSeq" id="WP_203818005.1">
    <property type="nucleotide sequence ID" value="NZ_BAAABP010000058.1"/>
</dbReference>
<dbReference type="AlphaFoldDB" id="A0A919MD77"/>
<sequence>MTYEEALAHYRSALTDADAFVAPLRDTDDPEAVLWAAWQTVTGAAATADDPELARLVDLVTAVQRRELPGVRVWNLRVCTDLPVLGAQLREEWNGGRPIAEWTALNSFAARLTAAGTHDALLLGLWTISAALETFDGPPENLPAAVEWFRHAGSQLAGATVHGRTYAARLGPLAEQAGVPDPPAGFSFQRWAFWRRRLESLSTEGARLIKRYDSTIATGRLDPR</sequence>
<accession>A0A919MD77</accession>